<accession>A0A1E5GI63</accession>
<dbReference type="Pfam" id="PF25873">
    <property type="entry name" value="WHD_MalT"/>
    <property type="match status" value="1"/>
</dbReference>
<keyword evidence="6" id="KW-1185">Reference proteome</keyword>
<dbReference type="InterPro" id="IPR016032">
    <property type="entry name" value="Sig_transdc_resp-reg_C-effctor"/>
</dbReference>
<dbReference type="Pfam" id="PF00196">
    <property type="entry name" value="GerE"/>
    <property type="match status" value="1"/>
</dbReference>
<dbReference type="RefSeq" id="WP_069664006.1">
    <property type="nucleotide sequence ID" value="NZ_JBHUJJ010000001.1"/>
</dbReference>
<dbReference type="InterPro" id="IPR036388">
    <property type="entry name" value="WH-like_DNA-bd_sf"/>
</dbReference>
<dbReference type="PATRIC" id="fig|332950.4.peg.2834"/>
<keyword evidence="2" id="KW-0238">DNA-binding</keyword>
<dbReference type="InterPro" id="IPR011990">
    <property type="entry name" value="TPR-like_helical_dom_sf"/>
</dbReference>
<evidence type="ECO:0000313" key="5">
    <source>
        <dbReference type="EMBL" id="OEG12301.1"/>
    </source>
</evidence>
<evidence type="ECO:0000259" key="4">
    <source>
        <dbReference type="PROSITE" id="PS50043"/>
    </source>
</evidence>
<dbReference type="CDD" id="cd06170">
    <property type="entry name" value="LuxR_C_like"/>
    <property type="match status" value="1"/>
</dbReference>
<comment type="caution">
    <text evidence="5">The sequence shown here is derived from an EMBL/GenBank/DDBJ whole genome shotgun (WGS) entry which is preliminary data.</text>
</comment>
<evidence type="ECO:0000256" key="1">
    <source>
        <dbReference type="ARBA" id="ARBA00023015"/>
    </source>
</evidence>
<evidence type="ECO:0000313" key="6">
    <source>
        <dbReference type="Proteomes" id="UP000095094"/>
    </source>
</evidence>
<proteinExistence type="predicted"/>
<dbReference type="EMBL" id="MIJY01000034">
    <property type="protein sequence ID" value="OEG12301.1"/>
    <property type="molecule type" value="Genomic_DNA"/>
</dbReference>
<sequence length="858" mass="99821">MDKKIANIRIQLPEIRRNTINRNELSQKIEIGSSKKIMVLEAGAGKGKTTAICSFLTKKSPETVKWISLASDCNSLSVFWSYLIEIFQENLGEVKQEFLEFFRVTCNSESIDELVVYFVNSLIEETELFLVLDDVHLIENPIVLNSLEQFLEQAPDFIHIILLTRQTLTLYLSRFEMADELTYIDESAFLLSDEEADAFIQCTAGETLTLKEKREMTEIAGGWIGGLQMITAAKLRNNLSVVKQIQKEDHLLTNYLTQEIFQQLTEEERLFLVQTAYFPYATEKLTNALGLSLDFSSTLSRLVSKNLLIICTDSQQQVYQYHPIFKEYLIRLFKQLPFLKQQELKQNAATFFIKEEDFFQGFALLLELEDYEQLMDLLLQHQESLRTLYFVGEIPTEIALNNIDFCYQKLFYHYSNLEYDYCSLFLDKLEEKYPDSGEVQAINDVRILFDNTLSPLQQKITHSEEIQQLKLNDSSKAFILLKNAIFYYYQDDFQLTVNFVLDALKMNRNWDNPFLSFFGRTLLAQAFEELGELNQSIQMMEKAKHTLEAFRLSKKIKQNYLLSFYVTITGVYLKQFNLVKANQMLSEISDTNQQANAPYCYNYAEYLYLSDEIELAYSAVQKLLQLSSSSPISPLTRAGVLRYSLKYHQLTEAEKDNLITQFHQYPDYQNLSNRLFYAMILLDRKNYKETLLLVDDILAESRENKIHFRIIDASLLKIKLYLRWGNCNPRVLKNLYHESLYYAATNEVLGLFYYYKEDLAQLFKEYSETLTIGLGVNEQQFHQQVLALCLGNNNSALLTERELDVLKEIANGKSNKEIGETLFISLATVKTHVLNIYRKLEVNSRVLAVEKGRELRLI</sequence>
<dbReference type="PANTHER" id="PTHR44688">
    <property type="entry name" value="DNA-BINDING TRANSCRIPTIONAL ACTIVATOR DEVR_DOSR"/>
    <property type="match status" value="1"/>
</dbReference>
<dbReference type="GO" id="GO:0003677">
    <property type="term" value="F:DNA binding"/>
    <property type="evidence" value="ECO:0007669"/>
    <property type="project" value="UniProtKB-KW"/>
</dbReference>
<dbReference type="SUPFAM" id="SSF48452">
    <property type="entry name" value="TPR-like"/>
    <property type="match status" value="1"/>
</dbReference>
<dbReference type="Proteomes" id="UP000095094">
    <property type="component" value="Unassembled WGS sequence"/>
</dbReference>
<dbReference type="InterPro" id="IPR000792">
    <property type="entry name" value="Tscrpt_reg_LuxR_C"/>
</dbReference>
<dbReference type="SUPFAM" id="SSF52540">
    <property type="entry name" value="P-loop containing nucleoside triphosphate hydrolases"/>
    <property type="match status" value="1"/>
</dbReference>
<organism evidence="5 6">
    <name type="scientific">Enterococcus termitis</name>
    <dbReference type="NCBI Taxonomy" id="332950"/>
    <lineage>
        <taxon>Bacteria</taxon>
        <taxon>Bacillati</taxon>
        <taxon>Bacillota</taxon>
        <taxon>Bacilli</taxon>
        <taxon>Lactobacillales</taxon>
        <taxon>Enterococcaceae</taxon>
        <taxon>Enterococcus</taxon>
    </lineage>
</organism>
<dbReference type="AlphaFoldDB" id="A0A1E5GI63"/>
<name>A0A1E5GI63_9ENTE</name>
<feature type="domain" description="HTH luxR-type" evidence="4">
    <location>
        <begin position="791"/>
        <end position="856"/>
    </location>
</feature>
<dbReference type="InterPro" id="IPR059106">
    <property type="entry name" value="WHD_MalT"/>
</dbReference>
<dbReference type="PROSITE" id="PS50043">
    <property type="entry name" value="HTH_LUXR_2"/>
    <property type="match status" value="1"/>
</dbReference>
<dbReference type="SUPFAM" id="SSF46894">
    <property type="entry name" value="C-terminal effector domain of the bipartite response regulators"/>
    <property type="match status" value="1"/>
</dbReference>
<dbReference type="Gene3D" id="1.10.10.10">
    <property type="entry name" value="Winged helix-like DNA-binding domain superfamily/Winged helix DNA-binding domain"/>
    <property type="match status" value="1"/>
</dbReference>
<dbReference type="GO" id="GO:0006355">
    <property type="term" value="P:regulation of DNA-templated transcription"/>
    <property type="evidence" value="ECO:0007669"/>
    <property type="project" value="InterPro"/>
</dbReference>
<dbReference type="PRINTS" id="PR00038">
    <property type="entry name" value="HTHLUXR"/>
</dbReference>
<dbReference type="SMART" id="SM00421">
    <property type="entry name" value="HTH_LUXR"/>
    <property type="match status" value="1"/>
</dbReference>
<dbReference type="PANTHER" id="PTHR44688:SF16">
    <property type="entry name" value="DNA-BINDING TRANSCRIPTIONAL ACTIVATOR DEVR_DOSR"/>
    <property type="match status" value="1"/>
</dbReference>
<gene>
    <name evidence="5" type="ORF">BCR25_07085</name>
</gene>
<protein>
    <recommendedName>
        <fullName evidence="4">HTH luxR-type domain-containing protein</fullName>
    </recommendedName>
</protein>
<reference evidence="6" key="1">
    <citation type="submission" date="2016-09" db="EMBL/GenBank/DDBJ databases">
        <authorList>
            <person name="Gulvik C.A."/>
        </authorList>
    </citation>
    <scope>NUCLEOTIDE SEQUENCE [LARGE SCALE GENOMIC DNA]</scope>
    <source>
        <strain evidence="6">LMG 8895</strain>
    </source>
</reference>
<dbReference type="OrthoDB" id="1137593at2"/>
<dbReference type="InterPro" id="IPR027417">
    <property type="entry name" value="P-loop_NTPase"/>
</dbReference>
<dbReference type="PROSITE" id="PS00622">
    <property type="entry name" value="HTH_LUXR_1"/>
    <property type="match status" value="1"/>
</dbReference>
<evidence type="ECO:0000256" key="2">
    <source>
        <dbReference type="ARBA" id="ARBA00023125"/>
    </source>
</evidence>
<evidence type="ECO:0000256" key="3">
    <source>
        <dbReference type="ARBA" id="ARBA00023163"/>
    </source>
</evidence>
<keyword evidence="1" id="KW-0805">Transcription regulation</keyword>
<keyword evidence="3" id="KW-0804">Transcription</keyword>